<organism evidence="4 5">
    <name type="scientific">Rhodopseudomonas pentothenatexigens</name>
    <dbReference type="NCBI Taxonomy" id="999699"/>
    <lineage>
        <taxon>Bacteria</taxon>
        <taxon>Pseudomonadati</taxon>
        <taxon>Pseudomonadota</taxon>
        <taxon>Alphaproteobacteria</taxon>
        <taxon>Hyphomicrobiales</taxon>
        <taxon>Nitrobacteraceae</taxon>
        <taxon>Rhodopseudomonas</taxon>
    </lineage>
</organism>
<dbReference type="Proteomes" id="UP000252631">
    <property type="component" value="Unassembled WGS sequence"/>
</dbReference>
<keyword evidence="6" id="KW-1185">Reference proteome</keyword>
<dbReference type="RefSeq" id="WP_167443218.1">
    <property type="nucleotide sequence ID" value="NZ_QRDT01000014.1"/>
</dbReference>
<proteinExistence type="predicted"/>
<evidence type="ECO:0000313" key="6">
    <source>
        <dbReference type="Proteomes" id="UP000256343"/>
    </source>
</evidence>
<dbReference type="AlphaFoldDB" id="A0A336JW47"/>
<accession>A0A336JW47</accession>
<evidence type="ECO:0000313" key="5">
    <source>
        <dbReference type="Proteomes" id="UP000252631"/>
    </source>
</evidence>
<reference evidence="4 5" key="1">
    <citation type="submission" date="2017-08" db="EMBL/GenBank/DDBJ databases">
        <authorList>
            <person name="de Groot N.N."/>
        </authorList>
    </citation>
    <scope>NUCLEOTIDE SEQUENCE [LARGE SCALE GENOMIC DNA]</scope>
    <source>
        <strain evidence="4 5">JA575</strain>
    </source>
</reference>
<keyword evidence="2" id="KW-1133">Transmembrane helix</keyword>
<keyword evidence="2" id="KW-0812">Transmembrane</keyword>
<reference evidence="3 6" key="2">
    <citation type="submission" date="2018-07" db="EMBL/GenBank/DDBJ databases">
        <title>Genomic Encyclopedia of Archaeal and Bacterial Type Strains, Phase II (KMG-II): from individual species to whole genera.</title>
        <authorList>
            <person name="Goeker M."/>
        </authorList>
    </citation>
    <scope>NUCLEOTIDE SEQUENCE [LARGE SCALE GENOMIC DNA]</scope>
    <source>
        <strain evidence="3 6">JA575</strain>
    </source>
</reference>
<dbReference type="EMBL" id="QRDT01000014">
    <property type="protein sequence ID" value="RED31854.1"/>
    <property type="molecule type" value="Genomic_DNA"/>
</dbReference>
<dbReference type="Proteomes" id="UP000256343">
    <property type="component" value="Unassembled WGS sequence"/>
</dbReference>
<keyword evidence="2" id="KW-0472">Membrane</keyword>
<protein>
    <submittedName>
        <fullName evidence="4">Uncharacterized protein</fullName>
    </submittedName>
</protein>
<gene>
    <name evidence="3" type="ORF">BJ125_11494</name>
    <name evidence="4" type="ORF">SAMN05892882_11494</name>
</gene>
<evidence type="ECO:0000256" key="2">
    <source>
        <dbReference type="SAM" id="Phobius"/>
    </source>
</evidence>
<dbReference type="EMBL" id="UFQQ01000014">
    <property type="protein sequence ID" value="SSW91834.1"/>
    <property type="molecule type" value="Genomic_DNA"/>
</dbReference>
<evidence type="ECO:0000256" key="1">
    <source>
        <dbReference type="SAM" id="MobiDB-lite"/>
    </source>
</evidence>
<name>A0A336JW47_9BRAD</name>
<feature type="transmembrane region" description="Helical" evidence="2">
    <location>
        <begin position="6"/>
        <end position="23"/>
    </location>
</feature>
<evidence type="ECO:0000313" key="4">
    <source>
        <dbReference type="EMBL" id="SSW91834.1"/>
    </source>
</evidence>
<evidence type="ECO:0000313" key="3">
    <source>
        <dbReference type="EMBL" id="RED31854.1"/>
    </source>
</evidence>
<sequence length="58" mass="6666">MSTEWLWGIGIIVLGIAIAYALMRNRTRSAAEKRTTERVTKENYRAEDVKEGVRPMPE</sequence>
<feature type="region of interest" description="Disordered" evidence="1">
    <location>
        <begin position="31"/>
        <end position="58"/>
    </location>
</feature>